<accession>A0A8J4T3P9</accession>
<name>A0A8J4T3P9_9TREM</name>
<feature type="domain" description="NR LBD" evidence="5">
    <location>
        <begin position="86"/>
        <end position="436"/>
    </location>
</feature>
<dbReference type="GO" id="GO:0005667">
    <property type="term" value="C:transcription regulator complex"/>
    <property type="evidence" value="ECO:0007669"/>
    <property type="project" value="TreeGrafter"/>
</dbReference>
<reference evidence="6" key="1">
    <citation type="submission" date="2019-05" db="EMBL/GenBank/DDBJ databases">
        <title>Annotation for the trematode Paragonimus heterotremus.</title>
        <authorList>
            <person name="Choi Y.-J."/>
        </authorList>
    </citation>
    <scope>NUCLEOTIDE SEQUENCE</scope>
    <source>
        <strain evidence="6">LC</strain>
    </source>
</reference>
<proteinExistence type="predicted"/>
<dbReference type="InterPro" id="IPR035500">
    <property type="entry name" value="NHR-like_dom_sf"/>
</dbReference>
<evidence type="ECO:0000256" key="1">
    <source>
        <dbReference type="ARBA" id="ARBA00023015"/>
    </source>
</evidence>
<organism evidence="6 7">
    <name type="scientific">Paragonimus heterotremus</name>
    <dbReference type="NCBI Taxonomy" id="100268"/>
    <lineage>
        <taxon>Eukaryota</taxon>
        <taxon>Metazoa</taxon>
        <taxon>Spiralia</taxon>
        <taxon>Lophotrochozoa</taxon>
        <taxon>Platyhelminthes</taxon>
        <taxon>Trematoda</taxon>
        <taxon>Digenea</taxon>
        <taxon>Plagiorchiida</taxon>
        <taxon>Troglotremata</taxon>
        <taxon>Troglotrematidae</taxon>
        <taxon>Paragonimus</taxon>
    </lineage>
</organism>
<dbReference type="InterPro" id="IPR000536">
    <property type="entry name" value="Nucl_hrmn_rcpt_lig-bd"/>
</dbReference>
<evidence type="ECO:0000256" key="3">
    <source>
        <dbReference type="ARBA" id="ARBA00023170"/>
    </source>
</evidence>
<comment type="caution">
    <text evidence="6">The sequence shown here is derived from an EMBL/GenBank/DDBJ whole genome shotgun (WGS) entry which is preliminary data.</text>
</comment>
<dbReference type="Gene3D" id="1.10.565.10">
    <property type="entry name" value="Retinoid X Receptor"/>
    <property type="match status" value="1"/>
</dbReference>
<keyword evidence="1" id="KW-0805">Transcription regulation</keyword>
<dbReference type="GO" id="GO:0005634">
    <property type="term" value="C:nucleus"/>
    <property type="evidence" value="ECO:0007669"/>
    <property type="project" value="TreeGrafter"/>
</dbReference>
<dbReference type="SUPFAM" id="SSF48508">
    <property type="entry name" value="Nuclear receptor ligand-binding domain"/>
    <property type="match status" value="1"/>
</dbReference>
<dbReference type="AlphaFoldDB" id="A0A8J4T3P9"/>
<evidence type="ECO:0000256" key="4">
    <source>
        <dbReference type="SAM" id="MobiDB-lite"/>
    </source>
</evidence>
<dbReference type="GO" id="GO:0000978">
    <property type="term" value="F:RNA polymerase II cis-regulatory region sequence-specific DNA binding"/>
    <property type="evidence" value="ECO:0007669"/>
    <property type="project" value="TreeGrafter"/>
</dbReference>
<evidence type="ECO:0000313" key="6">
    <source>
        <dbReference type="EMBL" id="KAF5405131.1"/>
    </source>
</evidence>
<evidence type="ECO:0000256" key="2">
    <source>
        <dbReference type="ARBA" id="ARBA00023163"/>
    </source>
</evidence>
<keyword evidence="2" id="KW-0804">Transcription</keyword>
<keyword evidence="7" id="KW-1185">Reference proteome</keyword>
<dbReference type="OrthoDB" id="5952118at2759"/>
<protein>
    <recommendedName>
        <fullName evidence="5">NR LBD domain-containing protein</fullName>
    </recommendedName>
</protein>
<dbReference type="EMBL" id="LUCH01000441">
    <property type="protein sequence ID" value="KAF5405131.1"/>
    <property type="molecule type" value="Genomic_DNA"/>
</dbReference>
<feature type="compositionally biased region" description="Polar residues" evidence="4">
    <location>
        <begin position="22"/>
        <end position="37"/>
    </location>
</feature>
<feature type="region of interest" description="Disordered" evidence="4">
    <location>
        <begin position="1"/>
        <end position="37"/>
    </location>
</feature>
<dbReference type="GO" id="GO:0000981">
    <property type="term" value="F:DNA-binding transcription factor activity, RNA polymerase II-specific"/>
    <property type="evidence" value="ECO:0007669"/>
    <property type="project" value="TreeGrafter"/>
</dbReference>
<dbReference type="Proteomes" id="UP000748531">
    <property type="component" value="Unassembled WGS sequence"/>
</dbReference>
<evidence type="ECO:0000313" key="7">
    <source>
        <dbReference type="Proteomes" id="UP000748531"/>
    </source>
</evidence>
<evidence type="ECO:0000259" key="5">
    <source>
        <dbReference type="PROSITE" id="PS51843"/>
    </source>
</evidence>
<keyword evidence="3" id="KW-0675">Receptor</keyword>
<dbReference type="GO" id="GO:0035259">
    <property type="term" value="F:nuclear glucocorticoid receptor binding"/>
    <property type="evidence" value="ECO:0007669"/>
    <property type="project" value="TreeGrafter"/>
</dbReference>
<feature type="compositionally biased region" description="Low complexity" evidence="4">
    <location>
        <begin position="7"/>
        <end position="21"/>
    </location>
</feature>
<gene>
    <name evidence="6" type="ORF">PHET_01251</name>
</gene>
<sequence length="453" mass="50263">MNEHIHSSSYTESVSESYATTGQTSPHIRRSTVMNNSTNLSRRLMNPISGCLGNGQRISSTSTVNSTVTLLSMLTKAYELVGPNASNGSELSNCSTRETCFFNNMDKPIDTDVQEQSTTMESYDLAEICNALQKSMHEIRRYAELVPGFTSLNSTDREILLKMHSLDLLSLRLALRCTDMKTQYRLSGSRDSAETYSNQAAGFTSSNVSIPTAVSSIACDSDSRSASECLPNAIDGSHNENKCSSDGPPWTDPHSFRYFKASEITNSSHLNYQTTPLYQFENGATFTFDQLSAAGLGDWGKQLWESGMRIRALIQNDWSAIAGLAALTLVNYKSINYQTPLSKPSEIYALHHRFVEMLKSHCCATVYSSQTSTNSTTSGYASRKSFRLHTDTIPVAMSRVVDSTYFSKVFQQKDHIRSMTKTSLLVPLMRLLDNESTVHTWLKEIVELVGNSD</sequence>
<dbReference type="PROSITE" id="PS51843">
    <property type="entry name" value="NR_LBD"/>
    <property type="match status" value="1"/>
</dbReference>
<dbReference type="PANTHER" id="PTHR24085">
    <property type="entry name" value="NUCLEAR HORMONE RECEPTOR"/>
    <property type="match status" value="1"/>
</dbReference>
<dbReference type="PANTHER" id="PTHR24085:SF4">
    <property type="entry name" value="NUCLEAR HORMONE RECEPTOR HR38-RELATED"/>
    <property type="match status" value="1"/>
</dbReference>
<dbReference type="GO" id="GO:0071376">
    <property type="term" value="P:cellular response to corticotropin-releasing hormone stimulus"/>
    <property type="evidence" value="ECO:0007669"/>
    <property type="project" value="TreeGrafter"/>
</dbReference>